<name>A0ABU2X5N1_9ACTN</name>
<dbReference type="RefSeq" id="WP_311721481.1">
    <property type="nucleotide sequence ID" value="NZ_JAVRFD010000001.1"/>
</dbReference>
<accession>A0ABU2X5N1</accession>
<proteinExistence type="predicted"/>
<evidence type="ECO:0008006" key="3">
    <source>
        <dbReference type="Google" id="ProtNLM"/>
    </source>
</evidence>
<comment type="caution">
    <text evidence="1">The sequence shown here is derived from an EMBL/GenBank/DDBJ whole genome shotgun (WGS) entry which is preliminary data.</text>
</comment>
<keyword evidence="2" id="KW-1185">Reference proteome</keyword>
<dbReference type="Proteomes" id="UP001180754">
    <property type="component" value="Unassembled WGS sequence"/>
</dbReference>
<protein>
    <recommendedName>
        <fullName evidence="3">Secreted protein</fullName>
    </recommendedName>
</protein>
<dbReference type="EMBL" id="JAVRFD010000001">
    <property type="protein sequence ID" value="MDT0541221.1"/>
    <property type="molecule type" value="Genomic_DNA"/>
</dbReference>
<gene>
    <name evidence="1" type="ORF">RND15_00605</name>
</gene>
<evidence type="ECO:0000313" key="2">
    <source>
        <dbReference type="Proteomes" id="UP001180754"/>
    </source>
</evidence>
<evidence type="ECO:0000313" key="1">
    <source>
        <dbReference type="EMBL" id="MDT0541221.1"/>
    </source>
</evidence>
<organism evidence="1 2">
    <name type="scientific">Streptomyces lonegramiae</name>
    <dbReference type="NCBI Taxonomy" id="3075524"/>
    <lineage>
        <taxon>Bacteria</taxon>
        <taxon>Bacillati</taxon>
        <taxon>Actinomycetota</taxon>
        <taxon>Actinomycetes</taxon>
        <taxon>Kitasatosporales</taxon>
        <taxon>Streptomycetaceae</taxon>
        <taxon>Streptomyces</taxon>
    </lineage>
</organism>
<sequence>MLLISVVWLVRWSRTNTLSHVTGLAGVRFFANDEKAIRRPSAVIVAPAESPSPWVPSVATLIRSTPAPLAPATPGTVKGSAEAAPGSTVVTAQTTAVAPKAARTRLVALRFAFPLIFPPRQDMALLPGSPPEGHKHATAMALWGQCVA</sequence>
<reference evidence="1" key="1">
    <citation type="submission" date="2024-05" db="EMBL/GenBank/DDBJ databases">
        <title>30 novel species of actinomycetes from the DSMZ collection.</title>
        <authorList>
            <person name="Nouioui I."/>
        </authorList>
    </citation>
    <scope>NUCLEOTIDE SEQUENCE</scope>
    <source>
        <strain evidence="1">DSM 41529</strain>
    </source>
</reference>